<keyword evidence="3" id="KW-1185">Reference proteome</keyword>
<dbReference type="AlphaFoldDB" id="A0A3M7RAX7"/>
<dbReference type="OrthoDB" id="6234541at2759"/>
<dbReference type="PANTHER" id="PTHR13568:SF9">
    <property type="entry name" value="TRANSMEMBRANE PROTEIN 203"/>
    <property type="match status" value="1"/>
</dbReference>
<proteinExistence type="predicted"/>
<keyword evidence="1" id="KW-1133">Transmembrane helix</keyword>
<feature type="transmembrane region" description="Helical" evidence="1">
    <location>
        <begin position="6"/>
        <end position="24"/>
    </location>
</feature>
<organism evidence="2 3">
    <name type="scientific">Brachionus plicatilis</name>
    <name type="common">Marine rotifer</name>
    <name type="synonym">Brachionus muelleri</name>
    <dbReference type="NCBI Taxonomy" id="10195"/>
    <lineage>
        <taxon>Eukaryota</taxon>
        <taxon>Metazoa</taxon>
        <taxon>Spiralia</taxon>
        <taxon>Gnathifera</taxon>
        <taxon>Rotifera</taxon>
        <taxon>Eurotatoria</taxon>
        <taxon>Monogononta</taxon>
        <taxon>Pseudotrocha</taxon>
        <taxon>Ploima</taxon>
        <taxon>Brachionidae</taxon>
        <taxon>Brachionus</taxon>
    </lineage>
</organism>
<dbReference type="EMBL" id="REGN01003801">
    <property type="protein sequence ID" value="RNA20706.1"/>
    <property type="molecule type" value="Genomic_DNA"/>
</dbReference>
<dbReference type="GO" id="GO:0006874">
    <property type="term" value="P:intracellular calcium ion homeostasis"/>
    <property type="evidence" value="ECO:0007669"/>
    <property type="project" value="TreeGrafter"/>
</dbReference>
<evidence type="ECO:0000256" key="1">
    <source>
        <dbReference type="SAM" id="Phobius"/>
    </source>
</evidence>
<evidence type="ECO:0000313" key="3">
    <source>
        <dbReference type="Proteomes" id="UP000276133"/>
    </source>
</evidence>
<dbReference type="Proteomes" id="UP000276133">
    <property type="component" value="Unassembled WGS sequence"/>
</dbReference>
<reference evidence="2 3" key="1">
    <citation type="journal article" date="2018" name="Sci. Rep.">
        <title>Genomic signatures of local adaptation to the degree of environmental predictability in rotifers.</title>
        <authorList>
            <person name="Franch-Gras L."/>
            <person name="Hahn C."/>
            <person name="Garcia-Roger E.M."/>
            <person name="Carmona M.J."/>
            <person name="Serra M."/>
            <person name="Gomez A."/>
        </authorList>
    </citation>
    <scope>NUCLEOTIDE SEQUENCE [LARGE SCALE GENOMIC DNA]</scope>
    <source>
        <strain evidence="2">HYR1</strain>
    </source>
</reference>
<keyword evidence="1 2" id="KW-0812">Transmembrane</keyword>
<accession>A0A3M7RAX7</accession>
<dbReference type="PANTHER" id="PTHR13568">
    <property type="entry name" value="FAM11A, B PROTEIN"/>
    <property type="match status" value="1"/>
</dbReference>
<comment type="caution">
    <text evidence="2">The sequence shown here is derived from an EMBL/GenBank/DDBJ whole genome shotgun (WGS) entry which is preliminary data.</text>
</comment>
<gene>
    <name evidence="2" type="ORF">BpHYR1_019740</name>
</gene>
<dbReference type="GO" id="GO:0005783">
    <property type="term" value="C:endoplasmic reticulum"/>
    <property type="evidence" value="ECO:0007669"/>
    <property type="project" value="TreeGrafter"/>
</dbReference>
<feature type="transmembrane region" description="Helical" evidence="1">
    <location>
        <begin position="36"/>
        <end position="59"/>
    </location>
</feature>
<protein>
    <submittedName>
        <fullName evidence="2">Transmembrane protein-like</fullName>
    </submittedName>
</protein>
<dbReference type="InterPro" id="IPR019396">
    <property type="entry name" value="TM_Fragile-X-F-assoc"/>
</dbReference>
<evidence type="ECO:0000313" key="2">
    <source>
        <dbReference type="EMBL" id="RNA20706.1"/>
    </source>
</evidence>
<keyword evidence="1" id="KW-0472">Membrane</keyword>
<name>A0A3M7RAX7_BRAPC</name>
<sequence length="103" mass="11775">MTEFEIFLHLCSISAFTVLLCLKLDSIYDLDWFNVFLPLFVVDLLQANFCFILLIRQFLLVLDTVKTNWSITRTAVKKQANFLAVGFLAGTNNPKLPTTNNNN</sequence>